<comment type="caution">
    <text evidence="9">The sequence shown here is derived from an EMBL/GenBank/DDBJ whole genome shotgun (WGS) entry which is preliminary data.</text>
</comment>
<keyword evidence="4" id="KW-0804">Transcription</keyword>
<dbReference type="SMART" id="SM00448">
    <property type="entry name" value="REC"/>
    <property type="match status" value="1"/>
</dbReference>
<feature type="domain" description="Response regulatory" evidence="8">
    <location>
        <begin position="21"/>
        <end position="136"/>
    </location>
</feature>
<dbReference type="Pfam" id="PF00072">
    <property type="entry name" value="Response_reg"/>
    <property type="match status" value="1"/>
</dbReference>
<dbReference type="InterPro" id="IPR045279">
    <property type="entry name" value="ARR-like"/>
</dbReference>
<gene>
    <name evidence="9" type="ORF">CFOL_v3_00544</name>
</gene>
<dbReference type="FunCoup" id="A0A1Q3AMZ6">
    <property type="interactions" value="133"/>
</dbReference>
<keyword evidence="5" id="KW-0539">Nucleus</keyword>
<keyword evidence="9" id="KW-0238">DNA-binding</keyword>
<dbReference type="InterPro" id="IPR006447">
    <property type="entry name" value="Myb_dom_plants"/>
</dbReference>
<dbReference type="Gene3D" id="3.40.50.2300">
    <property type="match status" value="1"/>
</dbReference>
<dbReference type="PANTHER" id="PTHR43874">
    <property type="entry name" value="TWO-COMPONENT RESPONSE REGULATOR"/>
    <property type="match status" value="1"/>
</dbReference>
<evidence type="ECO:0000256" key="1">
    <source>
        <dbReference type="ARBA" id="ARBA00004123"/>
    </source>
</evidence>
<dbReference type="InParanoid" id="A0A1Q3AMZ6"/>
<feature type="modified residue" description="4-aspartylphosphate" evidence="6">
    <location>
        <position position="72"/>
    </location>
</feature>
<evidence type="ECO:0000313" key="9">
    <source>
        <dbReference type="EMBL" id="GAV57005.1"/>
    </source>
</evidence>
<dbReference type="GO" id="GO:0000160">
    <property type="term" value="P:phosphorelay signal transduction system"/>
    <property type="evidence" value="ECO:0007669"/>
    <property type="project" value="UniProtKB-KW"/>
</dbReference>
<evidence type="ECO:0000256" key="5">
    <source>
        <dbReference type="ARBA" id="ARBA00023242"/>
    </source>
</evidence>
<dbReference type="STRING" id="3775.A0A1Q3AMZ6"/>
<dbReference type="GO" id="GO:0003677">
    <property type="term" value="F:DNA binding"/>
    <property type="evidence" value="ECO:0007669"/>
    <property type="project" value="UniProtKB-KW"/>
</dbReference>
<dbReference type="InterPro" id="IPR011006">
    <property type="entry name" value="CheY-like_superfamily"/>
</dbReference>
<keyword evidence="6" id="KW-0597">Phosphoprotein</keyword>
<sequence length="315" mass="36123">MDTHGEKTKDRVVDTFPVGMRVLLLDDDRICIKIVTKMLKDCQYEVTISRRAQEALIMLREDKNRFDIVLTDLHMPDMDGLKLLEILGLEMGLPVVMMSSDDGEQVIMKGIIYGACDYLVKPVRKEAIKYLWQHVIRKKSNDFKEIGELGSVDDMVVKLIKQCDINHAYNVTARNNENTKSSKKRKDDDDDGGETTGIALYREKKQRFHWTVELNEKFVTAVTQLGRDKAVPKKILEVMQEMNVAGITRENIASHLQVKEYILAKNVSEATVNLRLLNVALLCRNTGCIFKSIIVTFHGGRSKKSKNQYLRNLRY</sequence>
<evidence type="ECO:0000313" key="10">
    <source>
        <dbReference type="Proteomes" id="UP000187406"/>
    </source>
</evidence>
<name>A0A1Q3AMZ6_CEPFO</name>
<dbReference type="AlphaFoldDB" id="A0A1Q3AMZ6"/>
<evidence type="ECO:0000256" key="6">
    <source>
        <dbReference type="PROSITE-ProRule" id="PRU00169"/>
    </source>
</evidence>
<reference evidence="10" key="1">
    <citation type="submission" date="2016-04" db="EMBL/GenBank/DDBJ databases">
        <title>Cephalotus genome sequencing.</title>
        <authorList>
            <person name="Fukushima K."/>
            <person name="Hasebe M."/>
            <person name="Fang X."/>
        </authorList>
    </citation>
    <scope>NUCLEOTIDE SEQUENCE [LARGE SCALE GENOMIC DNA]</scope>
    <source>
        <strain evidence="10">cv. St1</strain>
    </source>
</reference>
<dbReference type="NCBIfam" id="TIGR01557">
    <property type="entry name" value="myb_SHAQKYF"/>
    <property type="match status" value="1"/>
</dbReference>
<keyword evidence="10" id="KW-1185">Reference proteome</keyword>
<dbReference type="CDD" id="cd17584">
    <property type="entry name" value="REC_typeB_ARR-like"/>
    <property type="match status" value="1"/>
</dbReference>
<dbReference type="PROSITE" id="PS50110">
    <property type="entry name" value="RESPONSE_REGULATORY"/>
    <property type="match status" value="1"/>
</dbReference>
<feature type="region of interest" description="Disordered" evidence="7">
    <location>
        <begin position="174"/>
        <end position="194"/>
    </location>
</feature>
<dbReference type="EMBL" id="BDDD01000011">
    <property type="protein sequence ID" value="GAV57005.1"/>
    <property type="molecule type" value="Genomic_DNA"/>
</dbReference>
<dbReference type="GO" id="GO:0005634">
    <property type="term" value="C:nucleus"/>
    <property type="evidence" value="ECO:0007669"/>
    <property type="project" value="UniProtKB-SubCell"/>
</dbReference>
<dbReference type="GO" id="GO:0009736">
    <property type="term" value="P:cytokinin-activated signaling pathway"/>
    <property type="evidence" value="ECO:0007669"/>
    <property type="project" value="InterPro"/>
</dbReference>
<accession>A0A1Q3AMZ6</accession>
<dbReference type="PANTHER" id="PTHR43874:SF63">
    <property type="entry name" value="RESPONSE REGULATORY DOMAIN-CONTAINING PROTEIN"/>
    <property type="match status" value="1"/>
</dbReference>
<evidence type="ECO:0000256" key="7">
    <source>
        <dbReference type="SAM" id="MobiDB-lite"/>
    </source>
</evidence>
<dbReference type="Proteomes" id="UP000187406">
    <property type="component" value="Unassembled WGS sequence"/>
</dbReference>
<dbReference type="InterPro" id="IPR001789">
    <property type="entry name" value="Sig_transdc_resp-reg_receiver"/>
</dbReference>
<dbReference type="InterPro" id="IPR009057">
    <property type="entry name" value="Homeodomain-like_sf"/>
</dbReference>
<evidence type="ECO:0000256" key="2">
    <source>
        <dbReference type="ARBA" id="ARBA00023012"/>
    </source>
</evidence>
<keyword evidence="2" id="KW-0902">Two-component regulatory system</keyword>
<dbReference type="Gene3D" id="1.10.10.60">
    <property type="entry name" value="Homeodomain-like"/>
    <property type="match status" value="1"/>
</dbReference>
<dbReference type="OrthoDB" id="60033at2759"/>
<evidence type="ECO:0000259" key="8">
    <source>
        <dbReference type="PROSITE" id="PS50110"/>
    </source>
</evidence>
<keyword evidence="3" id="KW-0805">Transcription regulation</keyword>
<proteinExistence type="predicted"/>
<protein>
    <submittedName>
        <fullName evidence="9">Response_reg domain-containing protein/Myb_DNA-binding domain-containing protein</fullName>
    </submittedName>
</protein>
<organism evidence="9 10">
    <name type="scientific">Cephalotus follicularis</name>
    <name type="common">Albany pitcher plant</name>
    <dbReference type="NCBI Taxonomy" id="3775"/>
    <lineage>
        <taxon>Eukaryota</taxon>
        <taxon>Viridiplantae</taxon>
        <taxon>Streptophyta</taxon>
        <taxon>Embryophyta</taxon>
        <taxon>Tracheophyta</taxon>
        <taxon>Spermatophyta</taxon>
        <taxon>Magnoliopsida</taxon>
        <taxon>eudicotyledons</taxon>
        <taxon>Gunneridae</taxon>
        <taxon>Pentapetalae</taxon>
        <taxon>rosids</taxon>
        <taxon>fabids</taxon>
        <taxon>Oxalidales</taxon>
        <taxon>Cephalotaceae</taxon>
        <taxon>Cephalotus</taxon>
    </lineage>
</organism>
<dbReference type="SUPFAM" id="SSF46689">
    <property type="entry name" value="Homeodomain-like"/>
    <property type="match status" value="1"/>
</dbReference>
<evidence type="ECO:0000256" key="3">
    <source>
        <dbReference type="ARBA" id="ARBA00023015"/>
    </source>
</evidence>
<dbReference type="SUPFAM" id="SSF52172">
    <property type="entry name" value="CheY-like"/>
    <property type="match status" value="1"/>
</dbReference>
<evidence type="ECO:0000256" key="4">
    <source>
        <dbReference type="ARBA" id="ARBA00023163"/>
    </source>
</evidence>
<comment type="subcellular location">
    <subcellularLocation>
        <location evidence="1">Nucleus</location>
    </subcellularLocation>
</comment>
<dbReference type="FunFam" id="1.10.10.60:FF:000007">
    <property type="entry name" value="Two-component response regulator"/>
    <property type="match status" value="1"/>
</dbReference>